<keyword evidence="2" id="KW-1185">Reference proteome</keyword>
<dbReference type="EMBL" id="JARQZJ010000002">
    <property type="protein sequence ID" value="KAK9870132.1"/>
    <property type="molecule type" value="Genomic_DNA"/>
</dbReference>
<accession>A0AAW1TI18</accession>
<proteinExistence type="predicted"/>
<protein>
    <submittedName>
        <fullName evidence="1">Uncharacterized protein</fullName>
    </submittedName>
</protein>
<organism evidence="1 2">
    <name type="scientific">Henosepilachna vigintioctopunctata</name>
    <dbReference type="NCBI Taxonomy" id="420089"/>
    <lineage>
        <taxon>Eukaryota</taxon>
        <taxon>Metazoa</taxon>
        <taxon>Ecdysozoa</taxon>
        <taxon>Arthropoda</taxon>
        <taxon>Hexapoda</taxon>
        <taxon>Insecta</taxon>
        <taxon>Pterygota</taxon>
        <taxon>Neoptera</taxon>
        <taxon>Endopterygota</taxon>
        <taxon>Coleoptera</taxon>
        <taxon>Polyphaga</taxon>
        <taxon>Cucujiformia</taxon>
        <taxon>Coccinelloidea</taxon>
        <taxon>Coccinellidae</taxon>
        <taxon>Epilachninae</taxon>
        <taxon>Epilachnini</taxon>
        <taxon>Henosepilachna</taxon>
    </lineage>
</organism>
<evidence type="ECO:0000313" key="2">
    <source>
        <dbReference type="Proteomes" id="UP001431783"/>
    </source>
</evidence>
<gene>
    <name evidence="1" type="ORF">WA026_006224</name>
</gene>
<feature type="non-terminal residue" evidence="1">
    <location>
        <position position="1"/>
    </location>
</feature>
<reference evidence="1 2" key="1">
    <citation type="submission" date="2023-03" db="EMBL/GenBank/DDBJ databases">
        <title>Genome insight into feeding habits of ladybird beetles.</title>
        <authorList>
            <person name="Li H.-S."/>
            <person name="Huang Y.-H."/>
            <person name="Pang H."/>
        </authorList>
    </citation>
    <scope>NUCLEOTIDE SEQUENCE [LARGE SCALE GENOMIC DNA]</scope>
    <source>
        <strain evidence="1">SYSU_2023b</strain>
        <tissue evidence="1">Whole body</tissue>
    </source>
</reference>
<dbReference type="AlphaFoldDB" id="A0AAW1TI18"/>
<dbReference type="Proteomes" id="UP001431783">
    <property type="component" value="Unassembled WGS sequence"/>
</dbReference>
<name>A0AAW1TI18_9CUCU</name>
<evidence type="ECO:0000313" key="1">
    <source>
        <dbReference type="EMBL" id="KAK9870132.1"/>
    </source>
</evidence>
<comment type="caution">
    <text evidence="1">The sequence shown here is derived from an EMBL/GenBank/DDBJ whole genome shotgun (WGS) entry which is preliminary data.</text>
</comment>
<sequence length="111" mass="12851">YGRNKILSLITKHAPKIPSMGFSNPNNHFNNTVPLSINSKTVSEGDRPADQYILESIEAAYFSIDERYDICRFELGKLPEAIDCDEFRRDFKKFNTKFYLKKEASSKKTHI</sequence>